<keyword evidence="10 19" id="KW-0472">Membrane</keyword>
<dbReference type="InterPro" id="IPR036116">
    <property type="entry name" value="FN3_sf"/>
</dbReference>
<accession>A0A671MRF1</accession>
<evidence type="ECO:0000256" key="4">
    <source>
        <dbReference type="ARBA" id="ARBA00022475"/>
    </source>
</evidence>
<dbReference type="Pfam" id="PF00047">
    <property type="entry name" value="ig"/>
    <property type="match status" value="1"/>
</dbReference>
<dbReference type="SMART" id="SM00060">
    <property type="entry name" value="FN3"/>
    <property type="match status" value="4"/>
</dbReference>
<dbReference type="InterPro" id="IPR026966">
    <property type="entry name" value="Neurofascin/L1/NrCAM_C"/>
</dbReference>
<dbReference type="FunFam" id="2.60.40.10:FF:000057">
    <property type="entry name" value="neural cell adhesion molecule L1"/>
    <property type="match status" value="1"/>
</dbReference>
<dbReference type="PANTHER" id="PTHR12231:SF257">
    <property type="entry name" value="NEURAL CELL ADHESION MOLECULE L1-LIKE PROTEIN"/>
    <property type="match status" value="1"/>
</dbReference>
<dbReference type="GO" id="GO:0007155">
    <property type="term" value="P:cell adhesion"/>
    <property type="evidence" value="ECO:0007669"/>
    <property type="project" value="UniProtKB-KW"/>
</dbReference>
<feature type="region of interest" description="Disordered" evidence="18">
    <location>
        <begin position="686"/>
        <end position="710"/>
    </location>
</feature>
<evidence type="ECO:0000259" key="21">
    <source>
        <dbReference type="PROSITE" id="PS50835"/>
    </source>
</evidence>
<dbReference type="InterPro" id="IPR013783">
    <property type="entry name" value="Ig-like_fold"/>
</dbReference>
<evidence type="ECO:0000256" key="6">
    <source>
        <dbReference type="ARBA" id="ARBA00022729"/>
    </source>
</evidence>
<keyword evidence="8" id="KW-0130">Cell adhesion</keyword>
<keyword evidence="7" id="KW-0677">Repeat</keyword>
<dbReference type="FunFam" id="2.60.40.10:FF:000347">
    <property type="entry name" value="Neuronal cell adhesion molecule"/>
    <property type="match status" value="1"/>
</dbReference>
<feature type="compositionally biased region" description="Basic and acidic residues" evidence="18">
    <location>
        <begin position="1015"/>
        <end position="1035"/>
    </location>
</feature>
<proteinExistence type="inferred from homology"/>
<feature type="signal peptide" evidence="20">
    <location>
        <begin position="1"/>
        <end position="27"/>
    </location>
</feature>
<evidence type="ECO:0000256" key="17">
    <source>
        <dbReference type="ARBA" id="ARBA00074488"/>
    </source>
</evidence>
<evidence type="ECO:0000256" key="18">
    <source>
        <dbReference type="SAM" id="MobiDB-lite"/>
    </source>
</evidence>
<keyword evidence="14" id="KW-0393">Immunoglobulin domain</keyword>
<dbReference type="InterPro" id="IPR051170">
    <property type="entry name" value="Neural/epithelial_adhesion"/>
</dbReference>
<sequence>MDRKRSCTLCGGAVMLLLLLLGHMINALEVPLDLPQPPTITHQSPKDYIIDPRENIIIHCEAKGKPHPSFTWTRNGIHFDVEKDSKVIMKPNSGTMVIDISGEKAEAYEGVYQCIARNEHGSALSNNIVIRQSRSPLWSKEKSEPITVQRGMSLVLQCRPPAGLPPPIIFWMDNNFQRLPQNSRVSQALNGDLYFSNVLMDDNRNDYICYARFPHTQTIQQKQPITVNKYNPLLPSGERAPTFMQPPGMHSTSMVLKGDTLQLECIADGLPTPDISWSKVNGDLPSGRFSFHSFQKTLKITEVTEADGGDYRCLAKNRLGSNHHNITVVVRAAPFWISAPQNLILAPKESGMLTCRADGNPKPKVTWSVNGIPIENSHKDPSRKIENGNIILSDVQTGSSAVYQCNASNEYGYLLGNAFVSVLAEPPRVLTPPNHVYSVITNSRALLDCASFGSPLPKITWFKDGQSVVDGDLYIIHKNNTLEINVAQPVNSGKYTCIASNSLGNKENHIYLEVKEPTRILRQLGYKVIQRNSMAVFECKVKHDPTLFPSMIWLKDNMEFEVGSDSLTIHDVREDDEGNYTCIRNTTLDQDSASAMLTVVEQPDPPTDLELTDQREHSVQLTWTPGDENNSPIQLFLIQYEDSLHEPGVWVNMTEVSGTRTTAHLELSPYVYYFFRVLALNEVGLSEPSSPSRQYRTNPAQPEVSPSDVEVIGTSPDSMTITWRLTGLESNGPGLQYKVSWRQKDVDQQWTSLTLANVSLYVVTGTPTFMPYEVTVQAVNDYGPAAESTQTYLYYSTLLAVWDAVPLSTVQGRLNGYKVSYWKMRSLHKQDPEPEKPQELIFHGNEMEGLLFGLHPYSQYTLYIRAFNGKGDGPTSSNQIFETPEGVPGPPADLKVQNLNLDSLVVKWAPPVEYNGHLTGYLLKYQPSKSKLGHVLWDFVHSTRYKFYLNAKTIKGSGPTVTEEGITIMDEAMTSKQVDIATQGWFIGLMCAIALLILVLLIVCFIKRNKGGKYPVKEKEDAHQDPEIQPMKEDDGTFGEYSDTEDHKPLKGSRTPSNGTVKKDDSDDSLVDYGEGGDGQFNEDGSFIGQYSGKKEKDTAEGNESSEAPSPVNAMNSFV</sequence>
<dbReference type="InterPro" id="IPR003599">
    <property type="entry name" value="Ig_sub"/>
</dbReference>
<reference evidence="23" key="1">
    <citation type="submission" date="2025-08" db="UniProtKB">
        <authorList>
            <consortium name="Ensembl"/>
        </authorList>
    </citation>
    <scope>IDENTIFICATION</scope>
</reference>
<organism evidence="23 24">
    <name type="scientific">Sinocyclocheilus anshuiensis</name>
    <dbReference type="NCBI Taxonomy" id="1608454"/>
    <lineage>
        <taxon>Eukaryota</taxon>
        <taxon>Metazoa</taxon>
        <taxon>Chordata</taxon>
        <taxon>Craniata</taxon>
        <taxon>Vertebrata</taxon>
        <taxon>Euteleostomi</taxon>
        <taxon>Actinopterygii</taxon>
        <taxon>Neopterygii</taxon>
        <taxon>Teleostei</taxon>
        <taxon>Ostariophysi</taxon>
        <taxon>Cypriniformes</taxon>
        <taxon>Cyprinidae</taxon>
        <taxon>Cyprininae</taxon>
        <taxon>Sinocyclocheilus</taxon>
    </lineage>
</organism>
<keyword evidence="5 19" id="KW-0812">Transmembrane</keyword>
<feature type="domain" description="Ig-like" evidence="21">
    <location>
        <begin position="136"/>
        <end position="226"/>
    </location>
</feature>
<evidence type="ECO:0000256" key="3">
    <source>
        <dbReference type="ARBA" id="ARBA00008588"/>
    </source>
</evidence>
<dbReference type="SMART" id="SM00409">
    <property type="entry name" value="IG"/>
    <property type="match status" value="6"/>
</dbReference>
<dbReference type="SUPFAM" id="SSF49265">
    <property type="entry name" value="Fibronectin type III"/>
    <property type="match status" value="2"/>
</dbReference>
<feature type="domain" description="Ig-like" evidence="21">
    <location>
        <begin position="38"/>
        <end position="125"/>
    </location>
</feature>
<dbReference type="PROSITE" id="PS50835">
    <property type="entry name" value="IG_LIKE"/>
    <property type="match status" value="6"/>
</dbReference>
<feature type="domain" description="Ig-like" evidence="21">
    <location>
        <begin position="334"/>
        <end position="421"/>
    </location>
</feature>
<dbReference type="Pfam" id="PF13882">
    <property type="entry name" value="Bravo_FIGEY"/>
    <property type="match status" value="1"/>
</dbReference>
<protein>
    <recommendedName>
        <fullName evidence="17">Neural cell adhesion molecule L1</fullName>
    </recommendedName>
</protein>
<feature type="domain" description="Fibronectin type-III" evidence="22">
    <location>
        <begin position="705"/>
        <end position="800"/>
    </location>
</feature>
<evidence type="ECO:0000256" key="16">
    <source>
        <dbReference type="ARBA" id="ARBA00063896"/>
    </source>
</evidence>
<evidence type="ECO:0000256" key="12">
    <source>
        <dbReference type="ARBA" id="ARBA00023180"/>
    </source>
</evidence>
<evidence type="ECO:0000313" key="23">
    <source>
        <dbReference type="Ensembl" id="ENSSANP00000035430.1"/>
    </source>
</evidence>
<evidence type="ECO:0000256" key="9">
    <source>
        <dbReference type="ARBA" id="ARBA00022989"/>
    </source>
</evidence>
<keyword evidence="11" id="KW-1015">Disulfide bond</keyword>
<dbReference type="FunFam" id="2.60.40.10:FF:000005">
    <property type="entry name" value="Neuronal cell adhesion molecule"/>
    <property type="match status" value="1"/>
</dbReference>
<comment type="similarity">
    <text evidence="3">Belongs to the immunoglobulin superfamily. L1/neurofascin/NgCAM family.</text>
</comment>
<dbReference type="FunFam" id="2.60.40.10:FF:000028">
    <property type="entry name" value="Neuronal cell adhesion molecule"/>
    <property type="match status" value="1"/>
</dbReference>
<comment type="function">
    <text evidence="15">Neural cell adhesion molecule involved in the dynamics of cell adhesion and in the generation of transmembrane signals at tyrosine kinase receptors. During brain development, critical in multiple processes, including neuronal migration, axonal growth and fasciculation, and synaptogenesis. In the mature brain, plays a role in the dynamics of neuronal structure and function, including synaptic plasticity.</text>
</comment>
<evidence type="ECO:0000256" key="14">
    <source>
        <dbReference type="ARBA" id="ARBA00023319"/>
    </source>
</evidence>
<dbReference type="PROSITE" id="PS50853">
    <property type="entry name" value="FN3"/>
    <property type="match status" value="3"/>
</dbReference>
<keyword evidence="13" id="KW-0966">Cell projection</keyword>
<evidence type="ECO:0000256" key="20">
    <source>
        <dbReference type="SAM" id="SignalP"/>
    </source>
</evidence>
<dbReference type="GO" id="GO:0061564">
    <property type="term" value="P:axon development"/>
    <property type="evidence" value="ECO:0007669"/>
    <property type="project" value="UniProtKB-ARBA"/>
</dbReference>
<evidence type="ECO:0000256" key="10">
    <source>
        <dbReference type="ARBA" id="ARBA00023136"/>
    </source>
</evidence>
<dbReference type="InterPro" id="IPR013151">
    <property type="entry name" value="Immunoglobulin_dom"/>
</dbReference>
<feature type="domain" description="Fibronectin type-III" evidence="22">
    <location>
        <begin position="890"/>
        <end position="985"/>
    </location>
</feature>
<keyword evidence="12" id="KW-0325">Glycoprotein</keyword>
<keyword evidence="4" id="KW-1003">Cell membrane</keyword>
<feature type="domain" description="Fibronectin type-III" evidence="22">
    <location>
        <begin position="605"/>
        <end position="700"/>
    </location>
</feature>
<evidence type="ECO:0000256" key="7">
    <source>
        <dbReference type="ARBA" id="ARBA00022737"/>
    </source>
</evidence>
<dbReference type="InterPro" id="IPR003961">
    <property type="entry name" value="FN3_dom"/>
</dbReference>
<dbReference type="SUPFAM" id="SSF48726">
    <property type="entry name" value="Immunoglobulin"/>
    <property type="match status" value="6"/>
</dbReference>
<dbReference type="FunFam" id="2.60.40.10:FF:000078">
    <property type="entry name" value="Neuronal cell adhesion molecule"/>
    <property type="match status" value="1"/>
</dbReference>
<feature type="domain" description="Ig-like" evidence="21">
    <location>
        <begin position="517"/>
        <end position="598"/>
    </location>
</feature>
<dbReference type="Pfam" id="PF00041">
    <property type="entry name" value="fn3"/>
    <property type="match status" value="4"/>
</dbReference>
<evidence type="ECO:0000256" key="11">
    <source>
        <dbReference type="ARBA" id="ARBA00023157"/>
    </source>
</evidence>
<feature type="chain" id="PRO_5025594569" description="Neural cell adhesion molecule L1" evidence="20">
    <location>
        <begin position="28"/>
        <end position="1119"/>
    </location>
</feature>
<feature type="domain" description="Ig-like" evidence="21">
    <location>
        <begin position="241"/>
        <end position="329"/>
    </location>
</feature>
<dbReference type="Pfam" id="PF13927">
    <property type="entry name" value="Ig_3"/>
    <property type="match status" value="2"/>
</dbReference>
<dbReference type="CDD" id="cd00096">
    <property type="entry name" value="Ig"/>
    <property type="match status" value="1"/>
</dbReference>
<comment type="subunit">
    <text evidence="16">Interacts with SHTN1; the interaction occurs in axonal growth cones. Interacts with isoform 2 of BSG.</text>
</comment>
<reference evidence="23" key="2">
    <citation type="submission" date="2025-09" db="UniProtKB">
        <authorList>
            <consortium name="Ensembl"/>
        </authorList>
    </citation>
    <scope>IDENTIFICATION</scope>
</reference>
<feature type="compositionally biased region" description="Polar residues" evidence="18">
    <location>
        <begin position="1102"/>
        <end position="1119"/>
    </location>
</feature>
<feature type="region of interest" description="Disordered" evidence="18">
    <location>
        <begin position="1015"/>
        <end position="1119"/>
    </location>
</feature>
<dbReference type="CDD" id="cd00063">
    <property type="entry name" value="FN3"/>
    <property type="match status" value="4"/>
</dbReference>
<dbReference type="GO" id="GO:0009986">
    <property type="term" value="C:cell surface"/>
    <property type="evidence" value="ECO:0007669"/>
    <property type="project" value="UniProtKB-ARBA"/>
</dbReference>
<dbReference type="Ensembl" id="ENSSANT00000037740.1">
    <property type="protein sequence ID" value="ENSSANP00000035430.1"/>
    <property type="gene ID" value="ENSSANG00000011061.1"/>
</dbReference>
<evidence type="ECO:0000256" key="5">
    <source>
        <dbReference type="ARBA" id="ARBA00022692"/>
    </source>
</evidence>
<feature type="transmembrane region" description="Helical" evidence="19">
    <location>
        <begin position="985"/>
        <end position="1006"/>
    </location>
</feature>
<feature type="compositionally biased region" description="Polar residues" evidence="18">
    <location>
        <begin position="687"/>
        <end position="700"/>
    </location>
</feature>
<dbReference type="InterPro" id="IPR013098">
    <property type="entry name" value="Ig_I-set"/>
</dbReference>
<evidence type="ECO:0000313" key="24">
    <source>
        <dbReference type="Proteomes" id="UP000472260"/>
    </source>
</evidence>
<dbReference type="CDD" id="cd05731">
    <property type="entry name" value="Ig3_L1-CAM_like"/>
    <property type="match status" value="1"/>
</dbReference>
<comment type="subcellular location">
    <subcellularLocation>
        <location evidence="1">Cell membrane</location>
        <topology evidence="1">Single-pass type I membrane protein</topology>
    </subcellularLocation>
    <subcellularLocation>
        <location evidence="2">Cell projection</location>
        <location evidence="2">Growth cone</location>
    </subcellularLocation>
</comment>
<dbReference type="SMART" id="SM00408">
    <property type="entry name" value="IGc2"/>
    <property type="match status" value="6"/>
</dbReference>
<evidence type="ECO:0000256" key="19">
    <source>
        <dbReference type="SAM" id="Phobius"/>
    </source>
</evidence>
<evidence type="ECO:0000256" key="1">
    <source>
        <dbReference type="ARBA" id="ARBA00004251"/>
    </source>
</evidence>
<evidence type="ECO:0000256" key="2">
    <source>
        <dbReference type="ARBA" id="ARBA00004624"/>
    </source>
</evidence>
<dbReference type="FunFam" id="2.60.40.10:FF:000038">
    <property type="entry name" value="Neuronal cell adhesion molecule"/>
    <property type="match status" value="1"/>
</dbReference>
<dbReference type="InterPro" id="IPR036179">
    <property type="entry name" value="Ig-like_dom_sf"/>
</dbReference>
<feature type="domain" description="Ig-like" evidence="21">
    <location>
        <begin position="427"/>
        <end position="513"/>
    </location>
</feature>
<evidence type="ECO:0000259" key="22">
    <source>
        <dbReference type="PROSITE" id="PS50853"/>
    </source>
</evidence>
<dbReference type="AlphaFoldDB" id="A0A671MRF1"/>
<dbReference type="GO" id="GO:0005886">
    <property type="term" value="C:plasma membrane"/>
    <property type="evidence" value="ECO:0007669"/>
    <property type="project" value="UniProtKB-SubCell"/>
</dbReference>
<dbReference type="Pfam" id="PF07679">
    <property type="entry name" value="I-set"/>
    <property type="match status" value="2"/>
</dbReference>
<keyword evidence="9 19" id="KW-1133">Transmembrane helix</keyword>
<dbReference type="GO" id="GO:0030426">
    <property type="term" value="C:growth cone"/>
    <property type="evidence" value="ECO:0007669"/>
    <property type="project" value="UniProtKB-SubCell"/>
</dbReference>
<evidence type="ECO:0000256" key="13">
    <source>
        <dbReference type="ARBA" id="ARBA00023273"/>
    </source>
</evidence>
<dbReference type="InterPro" id="IPR003598">
    <property type="entry name" value="Ig_sub2"/>
</dbReference>
<keyword evidence="24" id="KW-1185">Reference proteome</keyword>
<dbReference type="FunFam" id="2.60.40.10:FF:000114">
    <property type="entry name" value="Neuronal cell adhesion molecule"/>
    <property type="match status" value="1"/>
</dbReference>
<keyword evidence="6 20" id="KW-0732">Signal</keyword>
<name>A0A671MRF1_9TELE</name>
<gene>
    <name evidence="23" type="primary">LOC107694265</name>
</gene>
<dbReference type="PANTHER" id="PTHR12231">
    <property type="entry name" value="CTX-RELATED TYPE I TRANSMEMBRANE PROTEIN"/>
    <property type="match status" value="1"/>
</dbReference>
<dbReference type="Proteomes" id="UP000472260">
    <property type="component" value="Unassembled WGS sequence"/>
</dbReference>
<dbReference type="Gene3D" id="2.60.40.10">
    <property type="entry name" value="Immunoglobulins"/>
    <property type="match status" value="10"/>
</dbReference>
<dbReference type="InterPro" id="IPR007110">
    <property type="entry name" value="Ig-like_dom"/>
</dbReference>
<evidence type="ECO:0000256" key="15">
    <source>
        <dbReference type="ARBA" id="ARBA00060042"/>
    </source>
</evidence>
<evidence type="ECO:0000256" key="8">
    <source>
        <dbReference type="ARBA" id="ARBA00022889"/>
    </source>
</evidence>